<organism evidence="1 2">
    <name type="scientific">Citrus sinensis</name>
    <name type="common">Sweet orange</name>
    <name type="synonym">Citrus aurantium var. sinensis</name>
    <dbReference type="NCBI Taxonomy" id="2711"/>
    <lineage>
        <taxon>Eukaryota</taxon>
        <taxon>Viridiplantae</taxon>
        <taxon>Streptophyta</taxon>
        <taxon>Embryophyta</taxon>
        <taxon>Tracheophyta</taxon>
        <taxon>Spermatophyta</taxon>
        <taxon>Magnoliopsida</taxon>
        <taxon>eudicotyledons</taxon>
        <taxon>Gunneridae</taxon>
        <taxon>Pentapetalae</taxon>
        <taxon>rosids</taxon>
        <taxon>malvids</taxon>
        <taxon>Sapindales</taxon>
        <taxon>Rutaceae</taxon>
        <taxon>Aurantioideae</taxon>
        <taxon>Citrus</taxon>
    </lineage>
</organism>
<sequence length="276" mass="32554">MGSLQHLYEVTEKLDNLTLFCLFVNYEPVNFQKVVQDEKLRKVMDEEIKSIVKNDTWELTTLPKCHKAIGVKWVYKMKKNTKGEIEKYKARLVAKNYRLNVGIDYDEVFASVARIGNYKTNHFIILRLKKLVCRLKQASRAWNSRIDKYFQENSFTKCLYENALYVKGKDKDILIICLYMDDFTGSNPSLFQEFKRVVIKEFEMIDIRLKAYYLNVDVKQKKEGTFISQESYAEEILKKFKMHDCNAVSAQMKCRVKLSNYDKIKGVGPMFFKILV</sequence>
<dbReference type="EMBL" id="CM039171">
    <property type="protein sequence ID" value="KAH9792431.1"/>
    <property type="molecule type" value="Genomic_DNA"/>
</dbReference>
<protein>
    <submittedName>
        <fullName evidence="1">Uncharacterized protein</fullName>
    </submittedName>
</protein>
<evidence type="ECO:0000313" key="2">
    <source>
        <dbReference type="Proteomes" id="UP000829398"/>
    </source>
</evidence>
<comment type="caution">
    <text evidence="1">The sequence shown here is derived from an EMBL/GenBank/DDBJ whole genome shotgun (WGS) entry which is preliminary data.</text>
</comment>
<keyword evidence="2" id="KW-1185">Reference proteome</keyword>
<proteinExistence type="predicted"/>
<name>A0ACB8N3J4_CITSI</name>
<gene>
    <name evidence="1" type="ORF">KPL71_004115</name>
</gene>
<reference evidence="2" key="1">
    <citation type="journal article" date="2023" name="Hortic. Res.">
        <title>A chromosome-level phased genome enabling allele-level studies in sweet orange: a case study on citrus Huanglongbing tolerance.</title>
        <authorList>
            <person name="Wu B."/>
            <person name="Yu Q."/>
            <person name="Deng Z."/>
            <person name="Duan Y."/>
            <person name="Luo F."/>
            <person name="Gmitter F. Jr."/>
        </authorList>
    </citation>
    <scope>NUCLEOTIDE SEQUENCE [LARGE SCALE GENOMIC DNA]</scope>
    <source>
        <strain evidence="2">cv. Valencia</strain>
    </source>
</reference>
<evidence type="ECO:0000313" key="1">
    <source>
        <dbReference type="EMBL" id="KAH9792431.1"/>
    </source>
</evidence>
<accession>A0ACB8N3J4</accession>
<dbReference type="Proteomes" id="UP000829398">
    <property type="component" value="Chromosome 2"/>
</dbReference>